<keyword evidence="1" id="KW-0812">Transmembrane</keyword>
<dbReference type="Gene3D" id="3.40.720.10">
    <property type="entry name" value="Alkaline Phosphatase, subunit A"/>
    <property type="match status" value="1"/>
</dbReference>
<feature type="transmembrane region" description="Helical" evidence="1">
    <location>
        <begin position="185"/>
        <end position="207"/>
    </location>
</feature>
<dbReference type="InterPro" id="IPR017850">
    <property type="entry name" value="Alkaline_phosphatase_core_sf"/>
</dbReference>
<evidence type="ECO:0008006" key="4">
    <source>
        <dbReference type="Google" id="ProtNLM"/>
    </source>
</evidence>
<comment type="caution">
    <text evidence="2">The sequence shown here is derived from an EMBL/GenBank/DDBJ whole genome shotgun (WGS) entry which is preliminary data.</text>
</comment>
<evidence type="ECO:0000313" key="3">
    <source>
        <dbReference type="Proteomes" id="UP001500013"/>
    </source>
</evidence>
<protein>
    <recommendedName>
        <fullName evidence="4">Phosphoglycerol transferase MdoB-like AlkP superfamily enzyme</fullName>
    </recommendedName>
</protein>
<dbReference type="RefSeq" id="WP_344063606.1">
    <property type="nucleotide sequence ID" value="NZ_BAAAPU010000008.1"/>
</dbReference>
<accession>A0ABN2SEM8</accession>
<dbReference type="Proteomes" id="UP001500013">
    <property type="component" value="Unassembled WGS sequence"/>
</dbReference>
<feature type="transmembrane region" description="Helical" evidence="1">
    <location>
        <begin position="60"/>
        <end position="79"/>
    </location>
</feature>
<dbReference type="EMBL" id="BAAAPU010000008">
    <property type="protein sequence ID" value="GAA1984767.1"/>
    <property type="molecule type" value="Genomic_DNA"/>
</dbReference>
<evidence type="ECO:0000313" key="2">
    <source>
        <dbReference type="EMBL" id="GAA1984767.1"/>
    </source>
</evidence>
<feature type="transmembrane region" description="Helical" evidence="1">
    <location>
        <begin position="91"/>
        <end position="108"/>
    </location>
</feature>
<keyword evidence="3" id="KW-1185">Reference proteome</keyword>
<name>A0ABN2SEM8_9MICO</name>
<feature type="transmembrane region" description="Helical" evidence="1">
    <location>
        <begin position="28"/>
        <end position="48"/>
    </location>
</feature>
<feature type="transmembrane region" description="Helical" evidence="1">
    <location>
        <begin position="145"/>
        <end position="164"/>
    </location>
</feature>
<organism evidence="2 3">
    <name type="scientific">Terrabacter lapilli</name>
    <dbReference type="NCBI Taxonomy" id="436231"/>
    <lineage>
        <taxon>Bacteria</taxon>
        <taxon>Bacillati</taxon>
        <taxon>Actinomycetota</taxon>
        <taxon>Actinomycetes</taxon>
        <taxon>Micrococcales</taxon>
        <taxon>Intrasporangiaceae</taxon>
        <taxon>Terrabacter</taxon>
    </lineage>
</organism>
<dbReference type="SUPFAM" id="SSF53649">
    <property type="entry name" value="Alkaline phosphatase-like"/>
    <property type="match status" value="1"/>
</dbReference>
<keyword evidence="1" id="KW-0472">Membrane</keyword>
<sequence length="563" mass="60437">MRNQLALSRAPRVVADKDRGHGGARARLIGAAHALLTGTAGLLVWVALAAPESGSLTEPVLLLRVPVEALVLGALLLCLPSAGRRWVRRWVLPPVGVVLAVLLLVRVLDHVFRLVFFYRPFNLLSDWRYAPSGLELVRDASGQTAAVLAAVAAGLVLVVLLVAFPLALRRVAGLVERHRPLSARVLVALAAVWVVAAATGAAVAPGVPVAASSAFATGAEQAGKAVHDIRDHSVFGSAISVDAFSGVDPSMLVGALRGKDVVVVFVESYGKVALDSPVVQQALGSGVTTLAAQGYSTRTAWLVSPTFGGFSWLAHSSVQSGLWVDSQQRYDQLVTTDRLTLSRVLSRAGWRTVDVVPANMHDWPEGHDFYGYDRVWDERTLGYHGPAFGYAPMPDEYTLAAFDRLELQPSPRRPVMAEIDLVSSHFPWAPLPRLVDWSVVGDGTVFAPQPAQATPQSVVWRTTSGIRTAYAQTIAYSLGSVVAWLSHTRDDNLVVLMLGDHQPAAQVSGEGASHDVPVTLLTRDPSVTRRIANWGWQDGLAPGADAPVWPMNALRDRILTSFR</sequence>
<gene>
    <name evidence="2" type="ORF">GCM10009817_27760</name>
</gene>
<keyword evidence="1" id="KW-1133">Transmembrane helix</keyword>
<reference evidence="2 3" key="1">
    <citation type="journal article" date="2019" name="Int. J. Syst. Evol. Microbiol.">
        <title>The Global Catalogue of Microorganisms (GCM) 10K type strain sequencing project: providing services to taxonomists for standard genome sequencing and annotation.</title>
        <authorList>
            <consortium name="The Broad Institute Genomics Platform"/>
            <consortium name="The Broad Institute Genome Sequencing Center for Infectious Disease"/>
            <person name="Wu L."/>
            <person name="Ma J."/>
        </authorList>
    </citation>
    <scope>NUCLEOTIDE SEQUENCE [LARGE SCALE GENOMIC DNA]</scope>
    <source>
        <strain evidence="2 3">JCM 15628</strain>
    </source>
</reference>
<evidence type="ECO:0000256" key="1">
    <source>
        <dbReference type="SAM" id="Phobius"/>
    </source>
</evidence>
<proteinExistence type="predicted"/>